<name>A0A8S2TZD8_9BILA</name>
<evidence type="ECO:0000313" key="2">
    <source>
        <dbReference type="EMBL" id="CAF4306437.1"/>
    </source>
</evidence>
<gene>
    <name evidence="1" type="ORF">OVA965_LOCUS37715</name>
    <name evidence="2" type="ORF">TMI583_LOCUS38828</name>
</gene>
<proteinExistence type="predicted"/>
<reference evidence="2" key="1">
    <citation type="submission" date="2021-02" db="EMBL/GenBank/DDBJ databases">
        <authorList>
            <person name="Nowell W R."/>
        </authorList>
    </citation>
    <scope>NUCLEOTIDE SEQUENCE</scope>
</reference>
<feature type="non-terminal residue" evidence="2">
    <location>
        <position position="190"/>
    </location>
</feature>
<evidence type="ECO:0000313" key="1">
    <source>
        <dbReference type="EMBL" id="CAF1519399.1"/>
    </source>
</evidence>
<sequence length="190" mass="21261">MTLSSSAAKRSNGCQLTSLPSDFDLKSEMSNVLLDPSVQKQLADIFLLDSNDSVNNSTLASDDKITTTSTNDINDMILKHMSHILHVLEPIILNKIEHRLSKTELVINELDVRLNDIERYNRSFNLRFLNVPVERDEDPIQTVANIGYKLGLSIDYCDIENAHRIPIRLLAPDNIGSSLAKTAHPVLIAR</sequence>
<evidence type="ECO:0000313" key="3">
    <source>
        <dbReference type="Proteomes" id="UP000682733"/>
    </source>
</evidence>
<dbReference type="EMBL" id="CAJOBA010058240">
    <property type="protein sequence ID" value="CAF4306437.1"/>
    <property type="molecule type" value="Genomic_DNA"/>
</dbReference>
<accession>A0A8S2TZD8</accession>
<comment type="caution">
    <text evidence="2">The sequence shown here is derived from an EMBL/GenBank/DDBJ whole genome shotgun (WGS) entry which is preliminary data.</text>
</comment>
<organism evidence="2 3">
    <name type="scientific">Didymodactylos carnosus</name>
    <dbReference type="NCBI Taxonomy" id="1234261"/>
    <lineage>
        <taxon>Eukaryota</taxon>
        <taxon>Metazoa</taxon>
        <taxon>Spiralia</taxon>
        <taxon>Gnathifera</taxon>
        <taxon>Rotifera</taxon>
        <taxon>Eurotatoria</taxon>
        <taxon>Bdelloidea</taxon>
        <taxon>Philodinida</taxon>
        <taxon>Philodinidae</taxon>
        <taxon>Didymodactylos</taxon>
    </lineage>
</organism>
<dbReference type="Proteomes" id="UP000677228">
    <property type="component" value="Unassembled WGS sequence"/>
</dbReference>
<protein>
    <submittedName>
        <fullName evidence="2">Uncharacterized protein</fullName>
    </submittedName>
</protein>
<dbReference type="EMBL" id="CAJNOK010036111">
    <property type="protein sequence ID" value="CAF1519399.1"/>
    <property type="molecule type" value="Genomic_DNA"/>
</dbReference>
<dbReference type="AlphaFoldDB" id="A0A8S2TZD8"/>
<dbReference type="Proteomes" id="UP000682733">
    <property type="component" value="Unassembled WGS sequence"/>
</dbReference>